<organism evidence="8 9">
    <name type="scientific">Pythium insidiosum</name>
    <name type="common">Pythiosis disease agent</name>
    <dbReference type="NCBI Taxonomy" id="114742"/>
    <lineage>
        <taxon>Eukaryota</taxon>
        <taxon>Sar</taxon>
        <taxon>Stramenopiles</taxon>
        <taxon>Oomycota</taxon>
        <taxon>Peronosporomycetes</taxon>
        <taxon>Pythiales</taxon>
        <taxon>Pythiaceae</taxon>
        <taxon>Pythium</taxon>
    </lineage>
</organism>
<feature type="binding site" evidence="5">
    <location>
        <position position="144"/>
    </location>
    <ligand>
        <name>a divalent metal cation</name>
        <dbReference type="ChEBI" id="CHEBI:60240"/>
        <label>1</label>
    </ligand>
</feature>
<sequence length="296" mass="32796">MAMRRVWSRSVSSHARRPVLAGELSPRRAVPSHIALPPYAANGQMSNLRPFIPILNKPQQERLRRACQLAKEVLQFAKQHVVVGQSTDEIDRLVHEEVIRHGAYPSPLNYGGFPKSLCSSVNEIVVHGIPDSRTLEDGDIVNIDISVYLDGFHGDTSQTYLVGNVDEAGRKLVEITNEALMGSIEHCCKPKSRFSSIGDFIHELCDARGYGVVREYTGHGIGQEFHSLPFILHHRNREAGQMLPGMAFTVEPAICEGSPEIFHWDDGWTVATVDGSRCAQAEHTVLITEDGVEILT</sequence>
<keyword evidence="1 5" id="KW-0031">Aminopeptidase</keyword>
<evidence type="ECO:0000256" key="4">
    <source>
        <dbReference type="ARBA" id="ARBA00022801"/>
    </source>
</evidence>
<evidence type="ECO:0000259" key="7">
    <source>
        <dbReference type="Pfam" id="PF00557"/>
    </source>
</evidence>
<dbReference type="PANTHER" id="PTHR43330">
    <property type="entry name" value="METHIONINE AMINOPEPTIDASE"/>
    <property type="match status" value="1"/>
</dbReference>
<dbReference type="AlphaFoldDB" id="A0AAD5M2X4"/>
<keyword evidence="4 5" id="KW-0378">Hydrolase</keyword>
<dbReference type="Pfam" id="PF00557">
    <property type="entry name" value="Peptidase_M24"/>
    <property type="match status" value="1"/>
</dbReference>
<dbReference type="CDD" id="cd01086">
    <property type="entry name" value="MetAP1"/>
    <property type="match status" value="1"/>
</dbReference>
<keyword evidence="3 5" id="KW-0479">Metal-binding</keyword>
<comment type="function">
    <text evidence="6">Cotranslationally removes the N-terminal methionine from nascent proteins. The N-terminal methionine is often cleaved when the second residue in the primary sequence is small and uncharged (Met-Ala-, Cys, Gly, Pro, Ser, Thr, or Val).</text>
</comment>
<evidence type="ECO:0000313" key="8">
    <source>
        <dbReference type="EMBL" id="KAJ0401031.1"/>
    </source>
</evidence>
<evidence type="ECO:0000313" key="9">
    <source>
        <dbReference type="Proteomes" id="UP001209570"/>
    </source>
</evidence>
<proteinExistence type="inferred from homology"/>
<comment type="similarity">
    <text evidence="5">Belongs to the peptidase M24A family. Methionine aminopeptidase type 1 subfamily.</text>
</comment>
<evidence type="ECO:0000256" key="6">
    <source>
        <dbReference type="RuleBase" id="RU003653"/>
    </source>
</evidence>
<evidence type="ECO:0000256" key="3">
    <source>
        <dbReference type="ARBA" id="ARBA00022723"/>
    </source>
</evidence>
<dbReference type="HAMAP" id="MF_01974">
    <property type="entry name" value="MetAP_1"/>
    <property type="match status" value="1"/>
</dbReference>
<dbReference type="GO" id="GO:0046872">
    <property type="term" value="F:metal ion binding"/>
    <property type="evidence" value="ECO:0007669"/>
    <property type="project" value="UniProtKB-UniRule"/>
</dbReference>
<comment type="caution">
    <text evidence="8">The sequence shown here is derived from an EMBL/GenBank/DDBJ whole genome shotgun (WGS) entry which is preliminary data.</text>
</comment>
<feature type="binding site" evidence="5">
    <location>
        <position position="127"/>
    </location>
    <ligand>
        <name>substrate</name>
    </ligand>
</feature>
<feature type="binding site" evidence="5">
    <location>
        <position position="226"/>
    </location>
    <ligand>
        <name>substrate</name>
    </ligand>
</feature>
<dbReference type="EMBL" id="JAKCXM010000139">
    <property type="protein sequence ID" value="KAJ0401031.1"/>
    <property type="molecule type" value="Genomic_DNA"/>
</dbReference>
<evidence type="ECO:0000256" key="1">
    <source>
        <dbReference type="ARBA" id="ARBA00022438"/>
    </source>
</evidence>
<dbReference type="InterPro" id="IPR002467">
    <property type="entry name" value="Pept_M24A_MAP1"/>
</dbReference>
<feature type="binding site" evidence="5">
    <location>
        <position position="155"/>
    </location>
    <ligand>
        <name>a divalent metal cation</name>
        <dbReference type="ChEBI" id="CHEBI:60240"/>
        <label>2</label>
        <note>catalytic</note>
    </ligand>
</feature>
<dbReference type="PANTHER" id="PTHR43330:SF8">
    <property type="entry name" value="METHIONINE AMINOPEPTIDASE 1D, MITOCHONDRIAL"/>
    <property type="match status" value="1"/>
</dbReference>
<evidence type="ECO:0000256" key="2">
    <source>
        <dbReference type="ARBA" id="ARBA00022670"/>
    </source>
</evidence>
<dbReference type="Gene3D" id="3.90.230.10">
    <property type="entry name" value="Creatinase/methionine aminopeptidase superfamily"/>
    <property type="match status" value="1"/>
</dbReference>
<dbReference type="PROSITE" id="PS00680">
    <property type="entry name" value="MAP_1"/>
    <property type="match status" value="1"/>
</dbReference>
<comment type="cofactor">
    <cofactor evidence="5">
        <name>Co(2+)</name>
        <dbReference type="ChEBI" id="CHEBI:48828"/>
    </cofactor>
    <cofactor evidence="5">
        <name>Zn(2+)</name>
        <dbReference type="ChEBI" id="CHEBI:29105"/>
    </cofactor>
    <cofactor evidence="5">
        <name>Mn(2+)</name>
        <dbReference type="ChEBI" id="CHEBI:29035"/>
    </cofactor>
    <cofactor evidence="5">
        <name>Fe(2+)</name>
        <dbReference type="ChEBI" id="CHEBI:29033"/>
    </cofactor>
    <text evidence="5">Binds 2 divalent metal cations per subunit. Has a high-affinity and a low affinity metal-binding site. The true nature of the physiological cofactor is under debate. The enzyme is active with cobalt, zinc, manganese or divalent iron ions. Most likely, methionine aminopeptidases function as mononuclear Fe(2+)-metalloproteases under physiological conditions, and the catalytically relevant metal-binding site has been assigned to the histidine-containing high-affinity site.</text>
</comment>
<dbReference type="NCBIfam" id="TIGR00500">
    <property type="entry name" value="met_pdase_I"/>
    <property type="match status" value="1"/>
</dbReference>
<dbReference type="GO" id="GO:0070006">
    <property type="term" value="F:metalloaminopeptidase activity"/>
    <property type="evidence" value="ECO:0007669"/>
    <property type="project" value="UniProtKB-UniRule"/>
</dbReference>
<feature type="binding site" evidence="5">
    <location>
        <position position="282"/>
    </location>
    <ligand>
        <name>a divalent metal cation</name>
        <dbReference type="ChEBI" id="CHEBI:60240"/>
        <label>1</label>
    </ligand>
</feature>
<feature type="binding site" evidence="5">
    <location>
        <position position="251"/>
    </location>
    <ligand>
        <name>a divalent metal cation</name>
        <dbReference type="ChEBI" id="CHEBI:60240"/>
        <label>2</label>
        <note>catalytic</note>
    </ligand>
</feature>
<dbReference type="InterPro" id="IPR000994">
    <property type="entry name" value="Pept_M24"/>
</dbReference>
<dbReference type="InterPro" id="IPR001714">
    <property type="entry name" value="Pept_M24_MAP"/>
</dbReference>
<keyword evidence="9" id="KW-1185">Reference proteome</keyword>
<keyword evidence="2 5" id="KW-0645">Protease</keyword>
<comment type="catalytic activity">
    <reaction evidence="5 6">
        <text>Release of N-terminal amino acids, preferentially methionine, from peptides and arylamides.</text>
        <dbReference type="EC" id="3.4.11.18"/>
    </reaction>
</comment>
<reference evidence="8" key="1">
    <citation type="submission" date="2021-12" db="EMBL/GenBank/DDBJ databases">
        <title>Prjna785345.</title>
        <authorList>
            <person name="Rujirawat T."/>
            <person name="Krajaejun T."/>
        </authorList>
    </citation>
    <scope>NUCLEOTIDE SEQUENCE</scope>
    <source>
        <strain evidence="8">Pi057C3</strain>
    </source>
</reference>
<dbReference type="PRINTS" id="PR00599">
    <property type="entry name" value="MAPEPTIDASE"/>
</dbReference>
<dbReference type="EC" id="3.4.11.18" evidence="6"/>
<protein>
    <recommendedName>
        <fullName evidence="6">Methionine aminopeptidase</fullName>
        <ecNumber evidence="6">3.4.11.18</ecNumber>
    </recommendedName>
</protein>
<accession>A0AAD5M2X4</accession>
<evidence type="ECO:0000256" key="5">
    <source>
        <dbReference type="HAMAP-Rule" id="MF_03174"/>
    </source>
</evidence>
<feature type="binding site" evidence="5">
    <location>
        <position position="155"/>
    </location>
    <ligand>
        <name>a divalent metal cation</name>
        <dbReference type="ChEBI" id="CHEBI:60240"/>
        <label>1</label>
    </ligand>
</feature>
<dbReference type="GO" id="GO:0006508">
    <property type="term" value="P:proteolysis"/>
    <property type="evidence" value="ECO:0007669"/>
    <property type="project" value="UniProtKB-KW"/>
</dbReference>
<dbReference type="Proteomes" id="UP001209570">
    <property type="component" value="Unassembled WGS sequence"/>
</dbReference>
<dbReference type="GO" id="GO:0004239">
    <property type="term" value="F:initiator methionyl aminopeptidase activity"/>
    <property type="evidence" value="ECO:0007669"/>
    <property type="project" value="UniProtKB-UniRule"/>
</dbReference>
<gene>
    <name evidence="8" type="ORF">P43SY_009911</name>
</gene>
<dbReference type="InterPro" id="IPR036005">
    <property type="entry name" value="Creatinase/aminopeptidase-like"/>
</dbReference>
<feature type="domain" description="Peptidase M24" evidence="7">
    <location>
        <begin position="61"/>
        <end position="289"/>
    </location>
</feature>
<feature type="binding site" evidence="5">
    <location>
        <position position="219"/>
    </location>
    <ligand>
        <name>a divalent metal cation</name>
        <dbReference type="ChEBI" id="CHEBI:60240"/>
        <label>2</label>
        <note>catalytic</note>
    </ligand>
</feature>
<dbReference type="SUPFAM" id="SSF55920">
    <property type="entry name" value="Creatinase/aminopeptidase"/>
    <property type="match status" value="1"/>
</dbReference>
<feature type="binding site" evidence="5">
    <location>
        <position position="282"/>
    </location>
    <ligand>
        <name>a divalent metal cation</name>
        <dbReference type="ChEBI" id="CHEBI:60240"/>
        <label>2</label>
        <note>catalytic</note>
    </ligand>
</feature>
<name>A0AAD5M2X4_PYTIN</name>